<proteinExistence type="predicted"/>
<dbReference type="AlphaFoldDB" id="A0A6C2UC33"/>
<dbReference type="EMBL" id="CAAHFG010000004">
    <property type="protein sequence ID" value="VGO16991.1"/>
    <property type="molecule type" value="Genomic_DNA"/>
</dbReference>
<dbReference type="RefSeq" id="WP_136082497.1">
    <property type="nucleotide sequence ID" value="NZ_CAAHFG010000004.1"/>
</dbReference>
<accession>A0A6C2UC33</accession>
<dbReference type="Proteomes" id="UP000366872">
    <property type="component" value="Unassembled WGS sequence"/>
</dbReference>
<organism evidence="1 2">
    <name type="scientific">Pontiella desulfatans</name>
    <dbReference type="NCBI Taxonomy" id="2750659"/>
    <lineage>
        <taxon>Bacteria</taxon>
        <taxon>Pseudomonadati</taxon>
        <taxon>Kiritimatiellota</taxon>
        <taxon>Kiritimatiellia</taxon>
        <taxon>Kiritimatiellales</taxon>
        <taxon>Pontiellaceae</taxon>
        <taxon>Pontiella</taxon>
    </lineage>
</organism>
<keyword evidence="2" id="KW-1185">Reference proteome</keyword>
<dbReference type="InterPro" id="IPR004260">
    <property type="entry name" value="Pyr-dimer_DNA_glycosylase"/>
</dbReference>
<dbReference type="Pfam" id="PF03013">
    <property type="entry name" value="Pyr_excise"/>
    <property type="match status" value="1"/>
</dbReference>
<name>A0A6C2UC33_PONDE</name>
<protein>
    <submittedName>
        <fullName evidence="1">Uncharacterized protein</fullName>
    </submittedName>
</protein>
<sequence length="157" mass="18324">MNIFVLDRDIETCAQNHCDQHVVKMILESVQLLCTALNKKGFETPYRSTHSKHPCVLWVESSYDNFMWLVQLTTLLNQEYRYRYGNEKDHASIAVLQQIEGMEYARAGLQPFAQAMPDQYKVPGNAVAAYRRFYRAEKMRFATWTRRPAPAWINASL</sequence>
<evidence type="ECO:0000313" key="2">
    <source>
        <dbReference type="Proteomes" id="UP000366872"/>
    </source>
</evidence>
<gene>
    <name evidence="1" type="ORF">PDESU_05585</name>
</gene>
<reference evidence="1 2" key="1">
    <citation type="submission" date="2019-04" db="EMBL/GenBank/DDBJ databases">
        <authorList>
            <person name="Van Vliet M D."/>
        </authorList>
    </citation>
    <scope>NUCLEOTIDE SEQUENCE [LARGE SCALE GENOMIC DNA]</scope>
    <source>
        <strain evidence="1 2">F1</strain>
    </source>
</reference>
<evidence type="ECO:0000313" key="1">
    <source>
        <dbReference type="EMBL" id="VGO16991.1"/>
    </source>
</evidence>